<feature type="region of interest" description="Disordered" evidence="1">
    <location>
        <begin position="40"/>
        <end position="62"/>
    </location>
</feature>
<evidence type="ECO:0000256" key="1">
    <source>
        <dbReference type="SAM" id="MobiDB-lite"/>
    </source>
</evidence>
<dbReference type="InParanoid" id="W5MJF2"/>
<dbReference type="HOGENOM" id="CLU_1334586_0_0_1"/>
<sequence>RRAVATPGLGQGAWADSVRTARGQEVTHIRDRPFAQRLASKPQPVSYRGGRPMHRSTLQLGGRLSDTSYVTTHAHYYSGRDGHGHLSAVPRAAQYPSQHHGTLDLSHSALERCQSHSRDAFGPKETTPHYVLHENGVRNRSHSQNGLGMSEVTNPPATRRDYSTTYRTAHCRAAPQPVSARSTGLPTHWHNYNIITGELQLQHTRT</sequence>
<dbReference type="Proteomes" id="UP000018468">
    <property type="component" value="Linkage group LG13"/>
</dbReference>
<keyword evidence="3" id="KW-1185">Reference proteome</keyword>
<dbReference type="Bgee" id="ENSLOCG00000007032">
    <property type="expression patterns" value="Expressed in mesonephros and 13 other cell types or tissues"/>
</dbReference>
<proteinExistence type="predicted"/>
<protein>
    <submittedName>
        <fullName evidence="2">Uncharacterized protein</fullName>
    </submittedName>
</protein>
<dbReference type="eggNOG" id="ENOG502S4K2">
    <property type="taxonomic scope" value="Eukaryota"/>
</dbReference>
<organism evidence="2 3">
    <name type="scientific">Lepisosteus oculatus</name>
    <name type="common">Spotted gar</name>
    <dbReference type="NCBI Taxonomy" id="7918"/>
    <lineage>
        <taxon>Eukaryota</taxon>
        <taxon>Metazoa</taxon>
        <taxon>Chordata</taxon>
        <taxon>Craniata</taxon>
        <taxon>Vertebrata</taxon>
        <taxon>Euteleostomi</taxon>
        <taxon>Actinopterygii</taxon>
        <taxon>Neopterygii</taxon>
        <taxon>Holostei</taxon>
        <taxon>Semionotiformes</taxon>
        <taxon>Lepisosteidae</taxon>
        <taxon>Lepisosteus</taxon>
    </lineage>
</organism>
<name>W5MJF2_LEPOC</name>
<evidence type="ECO:0000313" key="3">
    <source>
        <dbReference type="Proteomes" id="UP000018468"/>
    </source>
</evidence>
<dbReference type="Ensembl" id="ENSLOCT00000008521.1">
    <property type="protein sequence ID" value="ENSLOCP00000008511.1"/>
    <property type="gene ID" value="ENSLOCG00000007032.1"/>
</dbReference>
<accession>W5MJF2</accession>
<dbReference type="EMBL" id="AHAT01013620">
    <property type="status" value="NOT_ANNOTATED_CDS"/>
    <property type="molecule type" value="Genomic_DNA"/>
</dbReference>
<reference evidence="3" key="1">
    <citation type="submission" date="2011-12" db="EMBL/GenBank/DDBJ databases">
        <title>The Draft Genome of Lepisosteus oculatus.</title>
        <authorList>
            <consortium name="The Broad Institute Genome Assembly &amp; Analysis Group"/>
            <consortium name="Computational R&amp;D Group"/>
            <consortium name="and Sequencing Platform"/>
            <person name="Di Palma F."/>
            <person name="Alfoldi J."/>
            <person name="Johnson J."/>
            <person name="Berlin A."/>
            <person name="Gnerre S."/>
            <person name="Jaffe D."/>
            <person name="MacCallum I."/>
            <person name="Young S."/>
            <person name="Walker B.J."/>
            <person name="Lander E.S."/>
            <person name="Lindblad-Toh K."/>
        </authorList>
    </citation>
    <scope>NUCLEOTIDE SEQUENCE [LARGE SCALE GENOMIC DNA]</scope>
</reference>
<evidence type="ECO:0000313" key="2">
    <source>
        <dbReference type="Ensembl" id="ENSLOCP00000008511.1"/>
    </source>
</evidence>
<feature type="compositionally biased region" description="Polar residues" evidence="1">
    <location>
        <begin position="142"/>
        <end position="156"/>
    </location>
</feature>
<dbReference type="AlphaFoldDB" id="W5MJF2"/>
<feature type="region of interest" description="Disordered" evidence="1">
    <location>
        <begin position="139"/>
        <end position="159"/>
    </location>
</feature>
<dbReference type="OMA" id="QEVTHIR"/>
<reference evidence="2" key="2">
    <citation type="submission" date="2025-08" db="UniProtKB">
        <authorList>
            <consortium name="Ensembl"/>
        </authorList>
    </citation>
    <scope>IDENTIFICATION</scope>
</reference>
<reference evidence="2" key="3">
    <citation type="submission" date="2025-09" db="UniProtKB">
        <authorList>
            <consortium name="Ensembl"/>
        </authorList>
    </citation>
    <scope>IDENTIFICATION</scope>
</reference>